<evidence type="ECO:0000256" key="8">
    <source>
        <dbReference type="ARBA" id="ARBA00022989"/>
    </source>
</evidence>
<feature type="transmembrane region" description="Helical" evidence="10">
    <location>
        <begin position="70"/>
        <end position="91"/>
    </location>
</feature>
<reference evidence="11" key="1">
    <citation type="submission" date="2021-02" db="EMBL/GenBank/DDBJ databases">
        <authorList>
            <person name="Dougan E. K."/>
            <person name="Rhodes N."/>
            <person name="Thang M."/>
            <person name="Chan C."/>
        </authorList>
    </citation>
    <scope>NUCLEOTIDE SEQUENCE</scope>
</reference>
<comment type="similarity">
    <text evidence="2">Belongs to the SWEET sugar transporter family.</text>
</comment>
<feature type="transmembrane region" description="Helical" evidence="10">
    <location>
        <begin position="6"/>
        <end position="26"/>
    </location>
</feature>
<evidence type="ECO:0000256" key="4">
    <source>
        <dbReference type="ARBA" id="ARBA00022475"/>
    </source>
</evidence>
<dbReference type="GO" id="GO:0005886">
    <property type="term" value="C:plasma membrane"/>
    <property type="evidence" value="ECO:0007669"/>
    <property type="project" value="UniProtKB-SubCell"/>
</dbReference>
<feature type="transmembrane region" description="Helical" evidence="10">
    <location>
        <begin position="103"/>
        <end position="125"/>
    </location>
</feature>
<feature type="transmembrane region" description="Helical" evidence="10">
    <location>
        <begin position="190"/>
        <end position="210"/>
    </location>
</feature>
<name>A0A812NJB5_9DINO</name>
<feature type="transmembrane region" description="Helical" evidence="10">
    <location>
        <begin position="167"/>
        <end position="184"/>
    </location>
</feature>
<dbReference type="EMBL" id="CAJNJA010013211">
    <property type="protein sequence ID" value="CAE7315711.1"/>
    <property type="molecule type" value="Genomic_DNA"/>
</dbReference>
<evidence type="ECO:0000256" key="6">
    <source>
        <dbReference type="ARBA" id="ARBA00022692"/>
    </source>
</evidence>
<dbReference type="AlphaFoldDB" id="A0A812NJB5"/>
<accession>A0A812NJB5</accession>
<evidence type="ECO:0000256" key="7">
    <source>
        <dbReference type="ARBA" id="ARBA00022737"/>
    </source>
</evidence>
<dbReference type="PANTHER" id="PTHR10791">
    <property type="entry name" value="RAG1-ACTIVATING PROTEIN 1"/>
    <property type="match status" value="1"/>
</dbReference>
<evidence type="ECO:0000313" key="12">
    <source>
        <dbReference type="Proteomes" id="UP000601435"/>
    </source>
</evidence>
<feature type="transmembrane region" description="Helical" evidence="10">
    <location>
        <begin position="131"/>
        <end position="155"/>
    </location>
</feature>
<keyword evidence="6 10" id="KW-0812">Transmembrane</keyword>
<dbReference type="InterPro" id="IPR047664">
    <property type="entry name" value="SWEET"/>
</dbReference>
<comment type="subcellular location">
    <subcellularLocation>
        <location evidence="1">Cell membrane</location>
        <topology evidence="1">Multi-pass membrane protein</topology>
    </subcellularLocation>
</comment>
<keyword evidence="12" id="KW-1185">Reference proteome</keyword>
<proteinExistence type="inferred from homology"/>
<keyword evidence="4" id="KW-1003">Cell membrane</keyword>
<keyword evidence="7" id="KW-0677">Repeat</keyword>
<comment type="caution">
    <text evidence="11">The sequence shown here is derived from an EMBL/GenBank/DDBJ whole genome shotgun (WGS) entry which is preliminary data.</text>
</comment>
<dbReference type="OrthoDB" id="409725at2759"/>
<evidence type="ECO:0000256" key="1">
    <source>
        <dbReference type="ARBA" id="ARBA00004651"/>
    </source>
</evidence>
<feature type="transmembrane region" description="Helical" evidence="10">
    <location>
        <begin position="47"/>
        <end position="64"/>
    </location>
</feature>
<protein>
    <submittedName>
        <fullName evidence="11">Swt-1 protein</fullName>
    </submittedName>
</protein>
<dbReference type="InterPro" id="IPR004316">
    <property type="entry name" value="SWEET_rpt"/>
</dbReference>
<dbReference type="PANTHER" id="PTHR10791:SF30">
    <property type="entry name" value="SUGAR TRANSPORTER SWEET1"/>
    <property type="match status" value="1"/>
</dbReference>
<dbReference type="GO" id="GO:0051119">
    <property type="term" value="F:sugar transmembrane transporter activity"/>
    <property type="evidence" value="ECO:0007669"/>
    <property type="project" value="InterPro"/>
</dbReference>
<evidence type="ECO:0000256" key="2">
    <source>
        <dbReference type="ARBA" id="ARBA00007809"/>
    </source>
</evidence>
<gene>
    <name evidence="11" type="primary">swt-1</name>
    <name evidence="11" type="ORF">SNEC2469_LOCUS7866</name>
</gene>
<evidence type="ECO:0000256" key="9">
    <source>
        <dbReference type="ARBA" id="ARBA00023136"/>
    </source>
</evidence>
<keyword evidence="9 10" id="KW-0472">Membrane</keyword>
<organism evidence="11 12">
    <name type="scientific">Symbiodinium necroappetens</name>
    <dbReference type="NCBI Taxonomy" id="1628268"/>
    <lineage>
        <taxon>Eukaryota</taxon>
        <taxon>Sar</taxon>
        <taxon>Alveolata</taxon>
        <taxon>Dinophyceae</taxon>
        <taxon>Suessiales</taxon>
        <taxon>Symbiodiniaceae</taxon>
        <taxon>Symbiodinium</taxon>
    </lineage>
</organism>
<dbReference type="Proteomes" id="UP000601435">
    <property type="component" value="Unassembled WGS sequence"/>
</dbReference>
<keyword evidence="5" id="KW-0762">Sugar transport</keyword>
<evidence type="ECO:0000256" key="3">
    <source>
        <dbReference type="ARBA" id="ARBA00022448"/>
    </source>
</evidence>
<dbReference type="Pfam" id="PF03083">
    <property type="entry name" value="MtN3_slv"/>
    <property type="match status" value="2"/>
</dbReference>
<evidence type="ECO:0000313" key="11">
    <source>
        <dbReference type="EMBL" id="CAE7315711.1"/>
    </source>
</evidence>
<evidence type="ECO:0000256" key="5">
    <source>
        <dbReference type="ARBA" id="ARBA00022597"/>
    </source>
</evidence>
<keyword evidence="8 10" id="KW-1133">Transmembrane helix</keyword>
<evidence type="ECO:0000256" key="10">
    <source>
        <dbReference type="SAM" id="Phobius"/>
    </source>
</evidence>
<sequence length="291" mass="31684">MLGGLSFYVEYAAVAASVCFLLSPLVEVQKVHRSQGKALRDVCPSNLLLMLVNSALWLWYAIFVPLPPMVVSNTIGLTAGCYCLTSCWFYARQCREQTWGTAAAASTVLAFMAIFLALVYAATSFSHVQQLGYLAMAVNILAYGAPLAVVSRVLVEKCSRALPPAQCILALSCSFLWLCVGLTAQSMPLILPNACGVLLAILQLFLIWFYPRRDRDESLSSQGLGRTLLATSQSGKKQGRLENVKPAPGTWEIQYMQSLRHSRQSSRHGSTSTGLPKPKPMLLVGICTDAD</sequence>
<keyword evidence="3" id="KW-0813">Transport</keyword>
<dbReference type="Gene3D" id="1.20.1280.290">
    <property type="match status" value="2"/>
</dbReference>